<dbReference type="eggNOG" id="COG4188">
    <property type="taxonomic scope" value="Bacteria"/>
</dbReference>
<dbReference type="OrthoDB" id="339159at2"/>
<evidence type="ECO:0000256" key="3">
    <source>
        <dbReference type="ARBA" id="ARBA00023098"/>
    </source>
</evidence>
<keyword evidence="1" id="KW-0378">Hydrolase</keyword>
<dbReference type="EMBL" id="ALJF01000001">
    <property type="protein sequence ID" value="EKF61694.1"/>
    <property type="molecule type" value="Genomic_DNA"/>
</dbReference>
<evidence type="ECO:0000313" key="5">
    <source>
        <dbReference type="Proteomes" id="UP000007123"/>
    </source>
</evidence>
<dbReference type="InterPro" id="IPR017395">
    <property type="entry name" value="Chlorophyllase-like"/>
</dbReference>
<evidence type="ECO:0000256" key="2">
    <source>
        <dbReference type="ARBA" id="ARBA00022963"/>
    </source>
</evidence>
<dbReference type="PANTHER" id="PTHR10272">
    <property type="entry name" value="PLATELET-ACTIVATING FACTOR ACETYLHYDROLASE"/>
    <property type="match status" value="1"/>
</dbReference>
<dbReference type="RefSeq" id="WP_006724149.1">
    <property type="nucleotide sequence ID" value="NZ_ALJF01000001.1"/>
</dbReference>
<dbReference type="GO" id="GO:0016042">
    <property type="term" value="P:lipid catabolic process"/>
    <property type="evidence" value="ECO:0007669"/>
    <property type="project" value="UniProtKB-KW"/>
</dbReference>
<evidence type="ECO:0008006" key="6">
    <source>
        <dbReference type="Google" id="ProtNLM"/>
    </source>
</evidence>
<organism evidence="4 5">
    <name type="scientific">Agrobacterium albertimagni AOL15</name>
    <dbReference type="NCBI Taxonomy" id="1156935"/>
    <lineage>
        <taxon>Bacteria</taxon>
        <taxon>Pseudomonadati</taxon>
        <taxon>Pseudomonadota</taxon>
        <taxon>Alphaproteobacteria</taxon>
        <taxon>Hyphomicrobiales</taxon>
        <taxon>Rhizobiaceae</taxon>
        <taxon>Rhizobium/Agrobacterium group</taxon>
        <taxon>Agrobacterium</taxon>
    </lineage>
</organism>
<name>K2QCM2_9HYPH</name>
<dbReference type="SUPFAM" id="SSF53474">
    <property type="entry name" value="alpha/beta-Hydrolases"/>
    <property type="match status" value="1"/>
</dbReference>
<evidence type="ECO:0000313" key="4">
    <source>
        <dbReference type="EMBL" id="EKF61694.1"/>
    </source>
</evidence>
<dbReference type="AlphaFoldDB" id="K2QCM2"/>
<dbReference type="Pfam" id="PF07224">
    <property type="entry name" value="Chlorophyllase"/>
    <property type="match status" value="1"/>
</dbReference>
<dbReference type="PATRIC" id="fig|1156935.5.peg.157"/>
<sequence>MTSPLHEVDGDAQLSPVISIAPIILPSPNRGSDLHLKVSAPVIGESLPTILFSHGNGQSLHAYGPLIDYWAAHGFVVIQPTHLDSRVLGLSADDSRRPNLWRFREQDIADILDGLDRIERETPIIRGRLDRSRIAIAGHSWGGQTASAFLGARHPDPGNGSIVNRKDDRVKAGVLLAVPGSGRDLTQHAARTFPFLYPDYSGMTAPTLIVMGDHDQGRLSVRGPDWWRDAYDLSPSPKALFTAFGGEHSLGGIPGYEARETTDERPERVAEIQRLSTAFLRTALYPGNPAFAQAAAKLAAETAPEGQLETK</sequence>
<dbReference type="Proteomes" id="UP000007123">
    <property type="component" value="Unassembled WGS sequence"/>
</dbReference>
<accession>K2QCM2</accession>
<keyword evidence="5" id="KW-1185">Reference proteome</keyword>
<dbReference type="PANTHER" id="PTHR10272:SF0">
    <property type="entry name" value="PLATELET-ACTIVATING FACTOR ACETYLHYDROLASE"/>
    <property type="match status" value="1"/>
</dbReference>
<keyword evidence="3" id="KW-0443">Lipid metabolism</keyword>
<dbReference type="STRING" id="1156935.QWE_00790"/>
<dbReference type="GO" id="GO:0003847">
    <property type="term" value="F:1-alkyl-2-acetylglycerophosphocholine esterase activity"/>
    <property type="evidence" value="ECO:0007669"/>
    <property type="project" value="TreeGrafter"/>
</dbReference>
<protein>
    <recommendedName>
        <fullName evidence="6">AB hydrolase-1 domain-containing protein</fullName>
    </recommendedName>
</protein>
<dbReference type="Gene3D" id="3.40.50.1820">
    <property type="entry name" value="alpha/beta hydrolase"/>
    <property type="match status" value="1"/>
</dbReference>
<dbReference type="ESTHER" id="9rhiz-k2qcm2">
    <property type="family name" value="Chlorophyllase"/>
</dbReference>
<proteinExistence type="predicted"/>
<keyword evidence="2" id="KW-0442">Lipid degradation</keyword>
<reference evidence="4 5" key="1">
    <citation type="journal article" date="2012" name="J. Bacteriol.">
        <title>Draft Genome Sequence of Agrobacterium albertimagni Strain AOL15.</title>
        <authorList>
            <person name="Trimble W.L."/>
            <person name="Phung le T."/>
            <person name="Meyer F."/>
            <person name="Gilbert J.A."/>
            <person name="Silver S."/>
        </authorList>
    </citation>
    <scope>NUCLEOTIDE SEQUENCE [LARGE SCALE GENOMIC DNA]</scope>
    <source>
        <strain evidence="4 5">AOL15</strain>
    </source>
</reference>
<comment type="caution">
    <text evidence="4">The sequence shown here is derived from an EMBL/GenBank/DDBJ whole genome shotgun (WGS) entry which is preliminary data.</text>
</comment>
<gene>
    <name evidence="4" type="ORF">QWE_00790</name>
</gene>
<dbReference type="InterPro" id="IPR029058">
    <property type="entry name" value="AB_hydrolase_fold"/>
</dbReference>
<evidence type="ECO:0000256" key="1">
    <source>
        <dbReference type="ARBA" id="ARBA00022801"/>
    </source>
</evidence>